<sequence length="315" mass="35952">MRPIIIAECCQNHNGDKEILKGMIHAAAENGADYVKIQSIRSSDLTYRERFEEGETAADGTVKTIKRPYQPELERLAKLDLSLEQEAWFVEECWRAGVAPMTTAFTRSVVKDIKDLGYEAIKVASYDCASYPLLEDLKKDFSTIFVSTGATYDDEIAKAAEILRGTNFHLLHCVTIYPTPLEEVHIRRMSFLRKFTHQVGYSDHSKPSTTGLWASKIALALGASCIERHYTVLPADQTRDGVVSITPDMVRELREFADLSRYEQMEIIKRELPEWEQTLGQATRPLSHAEMLNRDYYRGRFASKVDGQPVYNWEE</sequence>
<comment type="caution">
    <text evidence="2">The sequence shown here is derived from an EMBL/GenBank/DDBJ whole genome shotgun (WGS) entry which is preliminary data.</text>
</comment>
<dbReference type="InterPro" id="IPR051690">
    <property type="entry name" value="PseI-like"/>
</dbReference>
<dbReference type="GO" id="GO:0016051">
    <property type="term" value="P:carbohydrate biosynthetic process"/>
    <property type="evidence" value="ECO:0007669"/>
    <property type="project" value="InterPro"/>
</dbReference>
<gene>
    <name evidence="2" type="ORF">FHS90_001685</name>
</gene>
<dbReference type="InterPro" id="IPR013785">
    <property type="entry name" value="Aldolase_TIM"/>
</dbReference>
<dbReference type="AlphaFoldDB" id="A0A839GQ02"/>
<name>A0A839GQ02_9BACT</name>
<dbReference type="PANTHER" id="PTHR42966:SF1">
    <property type="entry name" value="SIALIC ACID SYNTHASE"/>
    <property type="match status" value="1"/>
</dbReference>
<proteinExistence type="predicted"/>
<dbReference type="InterPro" id="IPR013132">
    <property type="entry name" value="PseI/NeuA/B-like_N"/>
</dbReference>
<evidence type="ECO:0000313" key="2">
    <source>
        <dbReference type="EMBL" id="MBA9076977.1"/>
    </source>
</evidence>
<dbReference type="SUPFAM" id="SSF51569">
    <property type="entry name" value="Aldolase"/>
    <property type="match status" value="1"/>
</dbReference>
<dbReference type="Pfam" id="PF03102">
    <property type="entry name" value="NeuB"/>
    <property type="match status" value="1"/>
</dbReference>
<dbReference type="Proteomes" id="UP000563094">
    <property type="component" value="Unassembled WGS sequence"/>
</dbReference>
<dbReference type="Gene3D" id="3.20.20.70">
    <property type="entry name" value="Aldolase class I"/>
    <property type="match status" value="1"/>
</dbReference>
<dbReference type="PANTHER" id="PTHR42966">
    <property type="entry name" value="N-ACETYLNEURAMINATE SYNTHASE"/>
    <property type="match status" value="1"/>
</dbReference>
<protein>
    <submittedName>
        <fullName evidence="2">Sialic acid synthase SpsE</fullName>
    </submittedName>
</protein>
<feature type="domain" description="PseI/NeuA/B-like" evidence="1">
    <location>
        <begin position="23"/>
        <end position="255"/>
    </location>
</feature>
<reference evidence="2 3" key="1">
    <citation type="submission" date="2020-08" db="EMBL/GenBank/DDBJ databases">
        <title>Genomic Encyclopedia of Type Strains, Phase IV (KMG-IV): sequencing the most valuable type-strain genomes for metagenomic binning, comparative biology and taxonomic classification.</title>
        <authorList>
            <person name="Goeker M."/>
        </authorList>
    </citation>
    <scope>NUCLEOTIDE SEQUENCE [LARGE SCALE GENOMIC DNA]</scope>
    <source>
        <strain evidence="2 3">DSM 29854</strain>
    </source>
</reference>
<dbReference type="GO" id="GO:0047444">
    <property type="term" value="F:N-acylneuraminate-9-phosphate synthase activity"/>
    <property type="evidence" value="ECO:0007669"/>
    <property type="project" value="TreeGrafter"/>
</dbReference>
<organism evidence="2 3">
    <name type="scientific">Rufibacter quisquiliarum</name>
    <dbReference type="NCBI Taxonomy" id="1549639"/>
    <lineage>
        <taxon>Bacteria</taxon>
        <taxon>Pseudomonadati</taxon>
        <taxon>Bacteroidota</taxon>
        <taxon>Cytophagia</taxon>
        <taxon>Cytophagales</taxon>
        <taxon>Hymenobacteraceae</taxon>
        <taxon>Rufibacter</taxon>
    </lineage>
</organism>
<dbReference type="EMBL" id="JACJIQ010000005">
    <property type="protein sequence ID" value="MBA9076977.1"/>
    <property type="molecule type" value="Genomic_DNA"/>
</dbReference>
<evidence type="ECO:0000259" key="1">
    <source>
        <dbReference type="Pfam" id="PF03102"/>
    </source>
</evidence>
<dbReference type="RefSeq" id="WP_182512648.1">
    <property type="nucleotide sequence ID" value="NZ_JACJIQ010000005.1"/>
</dbReference>
<accession>A0A839GQ02</accession>
<keyword evidence="3" id="KW-1185">Reference proteome</keyword>
<evidence type="ECO:0000313" key="3">
    <source>
        <dbReference type="Proteomes" id="UP000563094"/>
    </source>
</evidence>